<dbReference type="AlphaFoldDB" id="A0AAJ2JE26"/>
<proteinExistence type="inferred from homology"/>
<comment type="similarity">
    <text evidence="1">Belongs to the flavin monoamine oxidase family.</text>
</comment>
<evidence type="ECO:0000313" key="4">
    <source>
        <dbReference type="Proteomes" id="UP001251948"/>
    </source>
</evidence>
<dbReference type="InterPro" id="IPR002937">
    <property type="entry name" value="Amino_oxidase"/>
</dbReference>
<dbReference type="Gene3D" id="3.50.50.60">
    <property type="entry name" value="FAD/NAD(P)-binding domain"/>
    <property type="match status" value="2"/>
</dbReference>
<protein>
    <submittedName>
        <fullName evidence="3">FAD-dependent oxidoreductase</fullName>
    </submittedName>
</protein>
<evidence type="ECO:0000259" key="2">
    <source>
        <dbReference type="Pfam" id="PF01593"/>
    </source>
</evidence>
<organism evidence="3 4">
    <name type="scientific">Stenotrophomonas maltophilia</name>
    <name type="common">Pseudomonas maltophilia</name>
    <name type="synonym">Xanthomonas maltophilia</name>
    <dbReference type="NCBI Taxonomy" id="40324"/>
    <lineage>
        <taxon>Bacteria</taxon>
        <taxon>Pseudomonadati</taxon>
        <taxon>Pseudomonadota</taxon>
        <taxon>Gammaproteobacteria</taxon>
        <taxon>Lysobacterales</taxon>
        <taxon>Lysobacteraceae</taxon>
        <taxon>Stenotrophomonas</taxon>
        <taxon>Stenotrophomonas maltophilia group</taxon>
    </lineage>
</organism>
<dbReference type="InterPro" id="IPR036188">
    <property type="entry name" value="FAD/NAD-bd_sf"/>
</dbReference>
<dbReference type="PANTHER" id="PTHR43563">
    <property type="entry name" value="AMINE OXIDASE"/>
    <property type="match status" value="1"/>
</dbReference>
<comment type="caution">
    <text evidence="3">The sequence shown here is derived from an EMBL/GenBank/DDBJ whole genome shotgun (WGS) entry which is preliminary data.</text>
</comment>
<evidence type="ECO:0000313" key="3">
    <source>
        <dbReference type="EMBL" id="MDT3468353.1"/>
    </source>
</evidence>
<dbReference type="InterPro" id="IPR050703">
    <property type="entry name" value="Flavin_MAO"/>
</dbReference>
<dbReference type="GO" id="GO:0016491">
    <property type="term" value="F:oxidoreductase activity"/>
    <property type="evidence" value="ECO:0007669"/>
    <property type="project" value="InterPro"/>
</dbReference>
<dbReference type="EMBL" id="JAVSKO010000004">
    <property type="protein sequence ID" value="MDT3468353.1"/>
    <property type="molecule type" value="Genomic_DNA"/>
</dbReference>
<gene>
    <name evidence="3" type="ORF">ROV92_10160</name>
</gene>
<feature type="domain" description="Amine oxidase" evidence="2">
    <location>
        <begin position="126"/>
        <end position="368"/>
    </location>
</feature>
<dbReference type="Proteomes" id="UP001251948">
    <property type="component" value="Unassembled WGS sequence"/>
</dbReference>
<accession>A0AAJ2JE26</accession>
<dbReference type="SUPFAM" id="SSF54373">
    <property type="entry name" value="FAD-linked reductases, C-terminal domain"/>
    <property type="match status" value="1"/>
</dbReference>
<dbReference type="Pfam" id="PF13450">
    <property type="entry name" value="NAD_binding_8"/>
    <property type="match status" value="1"/>
</dbReference>
<dbReference type="Pfam" id="PF01593">
    <property type="entry name" value="Amino_oxidase"/>
    <property type="match status" value="1"/>
</dbReference>
<dbReference type="RefSeq" id="WP_312561977.1">
    <property type="nucleotide sequence ID" value="NZ_JAVSKO010000004.1"/>
</dbReference>
<reference evidence="3" key="1">
    <citation type="submission" date="2023-07" db="EMBL/GenBank/DDBJ databases">
        <title>Comparative genomics of clinical Stenotrophomonas maltophilia isolates reveals regions of diversity which correlate with colonization and persistence in vivo.</title>
        <authorList>
            <person name="Mcdaniel M.S."/>
            <person name="Swords W.E."/>
            <person name="Sumpter N.A."/>
            <person name="Lindgren N.R."/>
            <person name="Billiot C.E."/>
        </authorList>
    </citation>
    <scope>NUCLEOTIDE SEQUENCE</scope>
    <source>
        <strain evidence="3">Ism4</strain>
    </source>
</reference>
<evidence type="ECO:0000256" key="1">
    <source>
        <dbReference type="ARBA" id="ARBA00005995"/>
    </source>
</evidence>
<name>A0AAJ2JE26_STEMA</name>
<dbReference type="SUPFAM" id="SSF51905">
    <property type="entry name" value="FAD/NAD(P)-binding domain"/>
    <property type="match status" value="1"/>
</dbReference>
<sequence>MSSNRASVLIVGGGLSGLHAAWTLQSRGFHDFCIIEARERLGGRVETGVVAHLPVQGSLEAENGQSRFDLGPTWFWPEYQREFDHLLTALGLERLPQFESGHMMFERSPNDSVSRMEGFISQPTSMRVVGGMQSLIDALRKRIEDDRIVIGQKVRRIRRVAEGVELDVTDERGVPNTWAGDTVLLAVPPRLADATIGFSPPLPTELSSQWRHTATWMAPHAKYLAVYDLPFWQQDGLSGNARSAAGPMVEVHDASTSGGLSGLFGFIGVPAHVRQQVGRSELIRHCRAQLVRLFGAKAADPRQEFLKDWAVDGCTAVEADLHSPAQHGQAPDSAARSGPWENRVIGIASEWSPQYPGYLAGAVDAANAGALRALSLVGR</sequence>
<dbReference type="PANTHER" id="PTHR43563:SF1">
    <property type="entry name" value="AMINE OXIDASE [FLAVIN-CONTAINING] B"/>
    <property type="match status" value="1"/>
</dbReference>